<evidence type="ECO:0000259" key="1">
    <source>
        <dbReference type="Pfam" id="PF13472"/>
    </source>
</evidence>
<sequence>MDFFGCCEFHNLFPEPWPFGGWLLPRLPASVRHYLTDNGRAAAEEATGGELRFVAHDARVHLRLQSLEADTEVHLYRGDYFVRSCLLRAGTVQTLELVEEERVGQLREAEKISGRVFAASLWRVIFGRARIVLHDFDSLGGEVRPPVAAEKPAWQWLAYGSSITHSSLAGYPAQAGRRLAVDVQNKGLSGGCFAEPALARCFCENCHWGLLTLELGINMRGHFGADEFARRSRAFIETCVTAGRGKPVVLITILPNGACLPGAEPELGRRELAYNACLHGLAREFDAEGVVLIEGRELLPELSLLKADLLHPTDLGQAVIAERLAVRLGPLLGQKGAALSPERGAGCLM</sequence>
<dbReference type="Pfam" id="PF13472">
    <property type="entry name" value="Lipase_GDSL_2"/>
    <property type="match status" value="1"/>
</dbReference>
<evidence type="ECO:0000313" key="2">
    <source>
        <dbReference type="EMBL" id="MBC2594270.1"/>
    </source>
</evidence>
<dbReference type="GO" id="GO:0016788">
    <property type="term" value="F:hydrolase activity, acting on ester bonds"/>
    <property type="evidence" value="ECO:0007669"/>
    <property type="project" value="UniProtKB-ARBA"/>
</dbReference>
<reference evidence="2 3" key="1">
    <citation type="submission" date="2020-07" db="EMBL/GenBank/DDBJ databases">
        <authorList>
            <person name="Feng X."/>
        </authorList>
    </citation>
    <scope>NUCLEOTIDE SEQUENCE [LARGE SCALE GENOMIC DNA]</scope>
    <source>
        <strain evidence="2 3">JCM31066</strain>
    </source>
</reference>
<comment type="caution">
    <text evidence="2">The sequence shown here is derived from an EMBL/GenBank/DDBJ whole genome shotgun (WGS) entry which is preliminary data.</text>
</comment>
<name>A0A842HDH6_9BACT</name>
<dbReference type="Gene3D" id="3.40.50.1110">
    <property type="entry name" value="SGNH hydrolase"/>
    <property type="match status" value="1"/>
</dbReference>
<keyword evidence="3" id="KW-1185">Reference proteome</keyword>
<dbReference type="InterPro" id="IPR013830">
    <property type="entry name" value="SGNH_hydro"/>
</dbReference>
<protein>
    <submittedName>
        <fullName evidence="2">Lysophospholipase</fullName>
    </submittedName>
</protein>
<dbReference type="SUPFAM" id="SSF52266">
    <property type="entry name" value="SGNH hydrolase"/>
    <property type="match status" value="1"/>
</dbReference>
<evidence type="ECO:0000313" key="3">
    <source>
        <dbReference type="Proteomes" id="UP000546464"/>
    </source>
</evidence>
<dbReference type="AlphaFoldDB" id="A0A842HDH6"/>
<accession>A0A842HDH6</accession>
<dbReference type="InterPro" id="IPR036514">
    <property type="entry name" value="SGNH_hydro_sf"/>
</dbReference>
<organism evidence="2 3">
    <name type="scientific">Ruficoccus amylovorans</name>
    <dbReference type="NCBI Taxonomy" id="1804625"/>
    <lineage>
        <taxon>Bacteria</taxon>
        <taxon>Pseudomonadati</taxon>
        <taxon>Verrucomicrobiota</taxon>
        <taxon>Opitutia</taxon>
        <taxon>Puniceicoccales</taxon>
        <taxon>Cerasicoccaceae</taxon>
        <taxon>Ruficoccus</taxon>
    </lineage>
</organism>
<dbReference type="RefSeq" id="WP_185675251.1">
    <property type="nucleotide sequence ID" value="NZ_JACHVB010000020.1"/>
</dbReference>
<gene>
    <name evidence="2" type="ORF">H5P28_08350</name>
</gene>
<feature type="domain" description="SGNH hydrolase-type esterase" evidence="1">
    <location>
        <begin position="158"/>
        <end position="318"/>
    </location>
</feature>
<proteinExistence type="predicted"/>
<dbReference type="EMBL" id="JACHVB010000020">
    <property type="protein sequence ID" value="MBC2594270.1"/>
    <property type="molecule type" value="Genomic_DNA"/>
</dbReference>
<dbReference type="Proteomes" id="UP000546464">
    <property type="component" value="Unassembled WGS sequence"/>
</dbReference>